<dbReference type="PANTHER" id="PTHR38004:SF1">
    <property type="entry name" value="PROLINE-RICH PROTEIN 33"/>
    <property type="match status" value="1"/>
</dbReference>
<gene>
    <name evidence="2" type="ORF">J0S82_004275</name>
</gene>
<dbReference type="OrthoDB" id="329227at2759"/>
<feature type="region of interest" description="Disordered" evidence="1">
    <location>
        <begin position="1"/>
        <end position="337"/>
    </location>
</feature>
<keyword evidence="3" id="KW-1185">Reference proteome</keyword>
<dbReference type="Pfam" id="PF15485">
    <property type="entry name" value="DUF4643"/>
    <property type="match status" value="1"/>
</dbReference>
<dbReference type="InterPro" id="IPR028004">
    <property type="entry name" value="DUF4643"/>
</dbReference>
<accession>A0A8J6A7U8</accession>
<dbReference type="PRINTS" id="PR01217">
    <property type="entry name" value="PRICHEXTENSN"/>
</dbReference>
<sequence>MLISTASVAPAATGHGPQGPPSAPPALLPKPRKDNARLQRLLRKAAGRKTWGGRSAAAGAFRTSLSPVSEASHDQEPTAVPRRPHSPVAPAPGSLAQHGSPAPRLPAPQPWPPTRAPEPAPPPSSLGMAQPGAPPAGCIPRSQVQVGAGQPEPPRAATGREPAGQHPDQTRGPPQAQSLVPVAHIRPLLTGARAAHPRPKAAPAPKLPAGFQSQGSREAGPRVVVPVAPTYCCPPPRGPAPVPPEAERPEEPTPAGPITESRWAGGAPLPASPPGPPPGLGPEAAPRPQLSGWMRLKQQLMEEAAGPPPPGLERGPQHVEPEAPAPAGLAPRQPASRASRLWDAVLYRMSVAEGPGRGGRLPFLCRPRFNARKLLGAAPRPPTPSLPTLGPSPRPRDFNRTAAGWTVR</sequence>
<feature type="compositionally biased region" description="Pro residues" evidence="1">
    <location>
        <begin position="270"/>
        <end position="280"/>
    </location>
</feature>
<name>A0A8J6A7U8_GALPY</name>
<feature type="compositionally biased region" description="Pro residues" evidence="1">
    <location>
        <begin position="232"/>
        <end position="244"/>
    </location>
</feature>
<proteinExistence type="predicted"/>
<feature type="compositionally biased region" description="Pro residues" evidence="1">
    <location>
        <begin position="103"/>
        <end position="124"/>
    </location>
</feature>
<feature type="compositionally biased region" description="Pro residues" evidence="1">
    <location>
        <begin position="379"/>
        <end position="393"/>
    </location>
</feature>
<organism evidence="2 3">
    <name type="scientific">Galemys pyrenaicus</name>
    <name type="common">Iberian desman</name>
    <name type="synonym">Pyrenean desman</name>
    <dbReference type="NCBI Taxonomy" id="202257"/>
    <lineage>
        <taxon>Eukaryota</taxon>
        <taxon>Metazoa</taxon>
        <taxon>Chordata</taxon>
        <taxon>Craniata</taxon>
        <taxon>Vertebrata</taxon>
        <taxon>Euteleostomi</taxon>
        <taxon>Mammalia</taxon>
        <taxon>Eutheria</taxon>
        <taxon>Laurasiatheria</taxon>
        <taxon>Eulipotyphla</taxon>
        <taxon>Talpidae</taxon>
        <taxon>Galemys</taxon>
    </lineage>
</organism>
<protein>
    <submittedName>
        <fullName evidence="2">Proline-rich protein 33</fullName>
    </submittedName>
</protein>
<evidence type="ECO:0000313" key="2">
    <source>
        <dbReference type="EMBL" id="KAG8513857.1"/>
    </source>
</evidence>
<evidence type="ECO:0000313" key="3">
    <source>
        <dbReference type="Proteomes" id="UP000700334"/>
    </source>
</evidence>
<dbReference type="PANTHER" id="PTHR38004">
    <property type="entry name" value="PROLINE-RICH PROTEIN 33"/>
    <property type="match status" value="1"/>
</dbReference>
<feature type="region of interest" description="Disordered" evidence="1">
    <location>
        <begin position="374"/>
        <end position="408"/>
    </location>
</feature>
<dbReference type="Proteomes" id="UP000700334">
    <property type="component" value="Unassembled WGS sequence"/>
</dbReference>
<dbReference type="AlphaFoldDB" id="A0A8J6A7U8"/>
<evidence type="ECO:0000256" key="1">
    <source>
        <dbReference type="SAM" id="MobiDB-lite"/>
    </source>
</evidence>
<dbReference type="EMBL" id="JAGFMF010011757">
    <property type="protein sequence ID" value="KAG8513857.1"/>
    <property type="molecule type" value="Genomic_DNA"/>
</dbReference>
<feature type="compositionally biased region" description="Pro residues" evidence="1">
    <location>
        <begin position="18"/>
        <end position="28"/>
    </location>
</feature>
<comment type="caution">
    <text evidence="2">The sequence shown here is derived from an EMBL/GenBank/DDBJ whole genome shotgun (WGS) entry which is preliminary data.</text>
</comment>
<reference evidence="2" key="1">
    <citation type="journal article" date="2021" name="Evol. Appl.">
        <title>The genome of the Pyrenean desman and the effects of bottlenecks and inbreeding on the genomic landscape of an endangered species.</title>
        <authorList>
            <person name="Escoda L."/>
            <person name="Castresana J."/>
        </authorList>
    </citation>
    <scope>NUCLEOTIDE SEQUENCE</scope>
    <source>
        <strain evidence="2">IBE-C5619</strain>
    </source>
</reference>